<keyword evidence="4" id="KW-1185">Reference proteome</keyword>
<reference evidence="4" key="1">
    <citation type="journal article" date="2019" name="Int. J. Syst. Evol. Microbiol.">
        <title>The Global Catalogue of Microorganisms (GCM) 10K type strain sequencing project: providing services to taxonomists for standard genome sequencing and annotation.</title>
        <authorList>
            <consortium name="The Broad Institute Genomics Platform"/>
            <consortium name="The Broad Institute Genome Sequencing Center for Infectious Disease"/>
            <person name="Wu L."/>
            <person name="Ma J."/>
        </authorList>
    </citation>
    <scope>NUCLEOTIDE SEQUENCE [LARGE SCALE GENOMIC DNA]</scope>
    <source>
        <strain evidence="4">KCTC 12848</strain>
    </source>
</reference>
<dbReference type="RefSeq" id="WP_344039660.1">
    <property type="nucleotide sequence ID" value="NZ_BAAAKE010000017.1"/>
</dbReference>
<evidence type="ECO:0000313" key="3">
    <source>
        <dbReference type="EMBL" id="MFC5056038.1"/>
    </source>
</evidence>
<organism evidence="3 4">
    <name type="scientific">Saccharothrix xinjiangensis</name>
    <dbReference type="NCBI Taxonomy" id="204798"/>
    <lineage>
        <taxon>Bacteria</taxon>
        <taxon>Bacillati</taxon>
        <taxon>Actinomycetota</taxon>
        <taxon>Actinomycetes</taxon>
        <taxon>Pseudonocardiales</taxon>
        <taxon>Pseudonocardiaceae</taxon>
        <taxon>Saccharothrix</taxon>
    </lineage>
</organism>
<feature type="region of interest" description="Disordered" evidence="1">
    <location>
        <begin position="44"/>
        <end position="71"/>
    </location>
</feature>
<protein>
    <submittedName>
        <fullName evidence="3">Uncharacterized protein</fullName>
    </submittedName>
</protein>
<sequence>MTRDRPAPRFLPALACLVAPVWLVAANRSALVAASAAALRELVRGEPGGDHPIGVSPGAEQRPRQPGQGPG</sequence>
<evidence type="ECO:0000256" key="1">
    <source>
        <dbReference type="SAM" id="MobiDB-lite"/>
    </source>
</evidence>
<name>A0ABV9Y1B5_9PSEU</name>
<proteinExistence type="predicted"/>
<dbReference type="EMBL" id="JBHSJB010000018">
    <property type="protein sequence ID" value="MFC5056038.1"/>
    <property type="molecule type" value="Genomic_DNA"/>
</dbReference>
<keyword evidence="2" id="KW-0732">Signal</keyword>
<feature type="chain" id="PRO_5045653168" evidence="2">
    <location>
        <begin position="26"/>
        <end position="71"/>
    </location>
</feature>
<evidence type="ECO:0000256" key="2">
    <source>
        <dbReference type="SAM" id="SignalP"/>
    </source>
</evidence>
<accession>A0ABV9Y1B5</accession>
<feature type="signal peptide" evidence="2">
    <location>
        <begin position="1"/>
        <end position="25"/>
    </location>
</feature>
<evidence type="ECO:0000313" key="4">
    <source>
        <dbReference type="Proteomes" id="UP001595833"/>
    </source>
</evidence>
<dbReference type="Proteomes" id="UP001595833">
    <property type="component" value="Unassembled WGS sequence"/>
</dbReference>
<comment type="caution">
    <text evidence="3">The sequence shown here is derived from an EMBL/GenBank/DDBJ whole genome shotgun (WGS) entry which is preliminary data.</text>
</comment>
<gene>
    <name evidence="3" type="ORF">ACFPFM_20060</name>
</gene>